<protein>
    <submittedName>
        <fullName evidence="2">Phospholipase D family protein</fullName>
    </submittedName>
</protein>
<dbReference type="InterPro" id="IPR025202">
    <property type="entry name" value="PLD-like_dom"/>
</dbReference>
<dbReference type="EMBL" id="JBHULT010000009">
    <property type="protein sequence ID" value="MFD2518255.1"/>
    <property type="molecule type" value="Genomic_DNA"/>
</dbReference>
<evidence type="ECO:0000259" key="1">
    <source>
        <dbReference type="Pfam" id="PF13091"/>
    </source>
</evidence>
<dbReference type="CDD" id="cd09176">
    <property type="entry name" value="PLDc_unchar6"/>
    <property type="match status" value="1"/>
</dbReference>
<reference evidence="3" key="1">
    <citation type="journal article" date="2019" name="Int. J. Syst. Evol. Microbiol.">
        <title>The Global Catalogue of Microorganisms (GCM) 10K type strain sequencing project: providing services to taxonomists for standard genome sequencing and annotation.</title>
        <authorList>
            <consortium name="The Broad Institute Genomics Platform"/>
            <consortium name="The Broad Institute Genome Sequencing Center for Infectious Disease"/>
            <person name="Wu L."/>
            <person name="Ma J."/>
        </authorList>
    </citation>
    <scope>NUCLEOTIDE SEQUENCE [LARGE SCALE GENOMIC DNA]</scope>
    <source>
        <strain evidence="3">KCTC 42585</strain>
    </source>
</reference>
<accession>A0ABW5J1A9</accession>
<evidence type="ECO:0000313" key="3">
    <source>
        <dbReference type="Proteomes" id="UP001597468"/>
    </source>
</evidence>
<dbReference type="InterPro" id="IPR059166">
    <property type="entry name" value="PLD-like_cat"/>
</dbReference>
<comment type="caution">
    <text evidence="2">The sequence shown here is derived from an EMBL/GenBank/DDBJ whole genome shotgun (WGS) entry which is preliminary data.</text>
</comment>
<dbReference type="Pfam" id="PF13091">
    <property type="entry name" value="PLDc_2"/>
    <property type="match status" value="1"/>
</dbReference>
<proteinExistence type="predicted"/>
<keyword evidence="3" id="KW-1185">Reference proteome</keyword>
<gene>
    <name evidence="2" type="ORF">ACFSTG_10155</name>
</gene>
<evidence type="ECO:0000313" key="2">
    <source>
        <dbReference type="EMBL" id="MFD2518255.1"/>
    </source>
</evidence>
<dbReference type="SUPFAM" id="SSF56024">
    <property type="entry name" value="Phospholipase D/nuclease"/>
    <property type="match status" value="1"/>
</dbReference>
<sequence length="307" mass="36363">MALFLNTNKLNYWIPKLISEAESELILIVPYIKVSQKIVEALQQTDEKGVDITLVYRENKLSESEKSKLTSFQNLTLLHHPNIHCKCYYNGDLLILGSMNLYEYSEKNNREMGVLLHQRRMEDLGEAFNGWESDSKKIFDDAILEIKEIINGAQIEKLSDKGKAKNFKIEIIKTDEELEIERCERFNKYFLNKKFKAFEETENNWLSKCENYFDKVDVLIENNRIAIRFNLPEGELKGLYQKWMSSYQEYEFPSIKYYWNYHTSSLLIYRDYKSCNWDELGIGKEYHQKLIAGIDNIISKYRILTGK</sequence>
<dbReference type="RefSeq" id="WP_380752029.1">
    <property type="nucleotide sequence ID" value="NZ_JBHULT010000009.1"/>
</dbReference>
<feature type="domain" description="Phospholipase D-like" evidence="1">
    <location>
        <begin position="16"/>
        <end position="123"/>
    </location>
</feature>
<dbReference type="Proteomes" id="UP001597468">
    <property type="component" value="Unassembled WGS sequence"/>
</dbReference>
<organism evidence="2 3">
    <name type="scientific">Salinimicrobium flavum</name>
    <dbReference type="NCBI Taxonomy" id="1737065"/>
    <lineage>
        <taxon>Bacteria</taxon>
        <taxon>Pseudomonadati</taxon>
        <taxon>Bacteroidota</taxon>
        <taxon>Flavobacteriia</taxon>
        <taxon>Flavobacteriales</taxon>
        <taxon>Flavobacteriaceae</taxon>
        <taxon>Salinimicrobium</taxon>
    </lineage>
</organism>
<dbReference type="Gene3D" id="3.30.870.10">
    <property type="entry name" value="Endonuclease Chain A"/>
    <property type="match status" value="1"/>
</dbReference>
<name>A0ABW5J1A9_9FLAO</name>